<dbReference type="EMBL" id="JAVRRG010000023">
    <property type="protein sequence ID" value="KAK5096238.1"/>
    <property type="molecule type" value="Genomic_DNA"/>
</dbReference>
<feature type="domain" description="Heterokaryon incompatibility" evidence="1">
    <location>
        <begin position="39"/>
        <end position="210"/>
    </location>
</feature>
<dbReference type="PANTHER" id="PTHR24148">
    <property type="entry name" value="ANKYRIN REPEAT DOMAIN-CONTAINING PROTEIN 39 HOMOLOG-RELATED"/>
    <property type="match status" value="1"/>
</dbReference>
<gene>
    <name evidence="2" type="ORF">LTR24_002644</name>
</gene>
<proteinExistence type="predicted"/>
<name>A0ABR0KH38_9EURO</name>
<protein>
    <recommendedName>
        <fullName evidence="1">Heterokaryon incompatibility domain-containing protein</fullName>
    </recommendedName>
</protein>
<evidence type="ECO:0000313" key="3">
    <source>
        <dbReference type="Proteomes" id="UP001345013"/>
    </source>
</evidence>
<sequence length="606" mass="68472">MTQPYRQLHKGFFRLLSFLDDSGLSCSLREYKLNEAPPFLALSYTWGQASYQKGRSSSLTYSIRLADGAFEVQQNLHDALRHLGHHVRKRQSLFWVDAICINQEDVDERSSQVTKMKDIYERADRIFAWLGLPFDAEETRLAVTLMHDFHRYLFEGLKKHNDDIDVVLSTVTKCHDGFPAVSASRVWTAWDGIAEMFNQSYWHRVWVYQEATTPGRIHFFCGVNEFNDTLLSATICFAQIFSNFPEFNARFVQSAGFASSASSLSSARLDREKGKSRRLIDLMLQVKKAKCTDPRDKVYAPLGHAIDVAPGQITIDYRRRLVDVYIDVARFALFQSNMRGLEMLGLVFTPAIDASDRDLSMTYEPRMPSWVPDWRHRVAIPRLVNSTKATEDTMPLYNPCPGTAIATRIVGEELELRGFVASQSCIEMLTNIWDDAEASLRTPRAWYDTLKARSGSAAHIGTAIRRSLVGDKSVAVHGEQENDFSPTWKRGGLLDWDLVNSERDQLDRSSLTVLEGMVNCMINVCYGRRMAQLSDCRIAVLPAAAKSGDQVAAFHGGNCLYLVRRLSNRQAAYTFIGECYVDGLMDGAFLDLCKQSKPSSAPLRPV</sequence>
<comment type="caution">
    <text evidence="2">The sequence shown here is derived from an EMBL/GenBank/DDBJ whole genome shotgun (WGS) entry which is preliminary data.</text>
</comment>
<dbReference type="PANTHER" id="PTHR24148:SF73">
    <property type="entry name" value="HET DOMAIN PROTEIN (AFU_ORTHOLOGUE AFUA_8G01020)"/>
    <property type="match status" value="1"/>
</dbReference>
<dbReference type="InterPro" id="IPR010730">
    <property type="entry name" value="HET"/>
</dbReference>
<keyword evidence="3" id="KW-1185">Reference proteome</keyword>
<dbReference type="Proteomes" id="UP001345013">
    <property type="component" value="Unassembled WGS sequence"/>
</dbReference>
<evidence type="ECO:0000259" key="1">
    <source>
        <dbReference type="Pfam" id="PF06985"/>
    </source>
</evidence>
<organism evidence="2 3">
    <name type="scientific">Lithohypha guttulata</name>
    <dbReference type="NCBI Taxonomy" id="1690604"/>
    <lineage>
        <taxon>Eukaryota</taxon>
        <taxon>Fungi</taxon>
        <taxon>Dikarya</taxon>
        <taxon>Ascomycota</taxon>
        <taxon>Pezizomycotina</taxon>
        <taxon>Eurotiomycetes</taxon>
        <taxon>Chaetothyriomycetidae</taxon>
        <taxon>Chaetothyriales</taxon>
        <taxon>Trichomeriaceae</taxon>
        <taxon>Lithohypha</taxon>
    </lineage>
</organism>
<dbReference type="Pfam" id="PF26639">
    <property type="entry name" value="Het-6_barrel"/>
    <property type="match status" value="1"/>
</dbReference>
<accession>A0ABR0KH38</accession>
<dbReference type="InterPro" id="IPR052895">
    <property type="entry name" value="HetReg/Transcr_Mod"/>
</dbReference>
<reference evidence="2 3" key="1">
    <citation type="submission" date="2023-08" db="EMBL/GenBank/DDBJ databases">
        <title>Black Yeasts Isolated from many extreme environments.</title>
        <authorList>
            <person name="Coleine C."/>
            <person name="Stajich J.E."/>
            <person name="Selbmann L."/>
        </authorList>
    </citation>
    <scope>NUCLEOTIDE SEQUENCE [LARGE SCALE GENOMIC DNA]</scope>
    <source>
        <strain evidence="2 3">CCFEE 5885</strain>
    </source>
</reference>
<dbReference type="Pfam" id="PF06985">
    <property type="entry name" value="HET"/>
    <property type="match status" value="1"/>
</dbReference>
<evidence type="ECO:0000313" key="2">
    <source>
        <dbReference type="EMBL" id="KAK5096238.1"/>
    </source>
</evidence>